<sequence>MKVQVKELKSKEKLLNGRVKEFDSKENEFEGRVKEFEARENEFEGRVKELESKKKQLYGRVKELSEEQFYNKRKKSSGGLPECVYWSPTKYAFDDIMLHNFLVYVLVPRYSNHCTITNSEMLLLYAIKNNICVDWGHVILCHMLTHNEHANGLPYAQFITMIFHHFNVNLKNEVCFSMNKLSYYINIKRINRKMGVIFNQRTHEIKYLDNDVGENQLEAHSDEEINHPLNHHPLEAPVEQPSNQ</sequence>
<gene>
    <name evidence="2" type="ORF">KIW84_057623</name>
</gene>
<keyword evidence="1" id="KW-0175">Coiled coil</keyword>
<evidence type="ECO:0000313" key="3">
    <source>
        <dbReference type="Proteomes" id="UP001058974"/>
    </source>
</evidence>
<proteinExistence type="predicted"/>
<dbReference type="Gene3D" id="1.20.5.170">
    <property type="match status" value="1"/>
</dbReference>
<dbReference type="Proteomes" id="UP001058974">
    <property type="component" value="Chromosome 5"/>
</dbReference>
<feature type="coiled-coil region" evidence="1">
    <location>
        <begin position="33"/>
        <end position="67"/>
    </location>
</feature>
<dbReference type="Gramene" id="Psat05G0762300-T1">
    <property type="protein sequence ID" value="KAI5413068.1"/>
    <property type="gene ID" value="KIW84_057623"/>
</dbReference>
<reference evidence="2 3" key="1">
    <citation type="journal article" date="2022" name="Nat. Genet.">
        <title>Improved pea reference genome and pan-genome highlight genomic features and evolutionary characteristics.</title>
        <authorList>
            <person name="Yang T."/>
            <person name="Liu R."/>
            <person name="Luo Y."/>
            <person name="Hu S."/>
            <person name="Wang D."/>
            <person name="Wang C."/>
            <person name="Pandey M.K."/>
            <person name="Ge S."/>
            <person name="Xu Q."/>
            <person name="Li N."/>
            <person name="Li G."/>
            <person name="Huang Y."/>
            <person name="Saxena R.K."/>
            <person name="Ji Y."/>
            <person name="Li M."/>
            <person name="Yan X."/>
            <person name="He Y."/>
            <person name="Liu Y."/>
            <person name="Wang X."/>
            <person name="Xiang C."/>
            <person name="Varshney R.K."/>
            <person name="Ding H."/>
            <person name="Gao S."/>
            <person name="Zong X."/>
        </authorList>
    </citation>
    <scope>NUCLEOTIDE SEQUENCE [LARGE SCALE GENOMIC DNA]</scope>
    <source>
        <strain evidence="2 3">cv. Zhongwan 6</strain>
    </source>
</reference>
<dbReference type="AlphaFoldDB" id="A0A9D4X1J5"/>
<evidence type="ECO:0000313" key="2">
    <source>
        <dbReference type="EMBL" id="KAI5413068.1"/>
    </source>
</evidence>
<evidence type="ECO:0000256" key="1">
    <source>
        <dbReference type="SAM" id="Coils"/>
    </source>
</evidence>
<accession>A0A9D4X1J5</accession>
<protein>
    <submittedName>
        <fullName evidence="2">Uncharacterized protein</fullName>
    </submittedName>
</protein>
<name>A0A9D4X1J5_PEA</name>
<comment type="caution">
    <text evidence="2">The sequence shown here is derived from an EMBL/GenBank/DDBJ whole genome shotgun (WGS) entry which is preliminary data.</text>
</comment>
<organism evidence="2 3">
    <name type="scientific">Pisum sativum</name>
    <name type="common">Garden pea</name>
    <name type="synonym">Lathyrus oleraceus</name>
    <dbReference type="NCBI Taxonomy" id="3888"/>
    <lineage>
        <taxon>Eukaryota</taxon>
        <taxon>Viridiplantae</taxon>
        <taxon>Streptophyta</taxon>
        <taxon>Embryophyta</taxon>
        <taxon>Tracheophyta</taxon>
        <taxon>Spermatophyta</taxon>
        <taxon>Magnoliopsida</taxon>
        <taxon>eudicotyledons</taxon>
        <taxon>Gunneridae</taxon>
        <taxon>Pentapetalae</taxon>
        <taxon>rosids</taxon>
        <taxon>fabids</taxon>
        <taxon>Fabales</taxon>
        <taxon>Fabaceae</taxon>
        <taxon>Papilionoideae</taxon>
        <taxon>50 kb inversion clade</taxon>
        <taxon>NPAAA clade</taxon>
        <taxon>Hologalegina</taxon>
        <taxon>IRL clade</taxon>
        <taxon>Fabeae</taxon>
        <taxon>Lathyrus</taxon>
    </lineage>
</organism>
<dbReference type="EMBL" id="JAMSHJ010000005">
    <property type="protein sequence ID" value="KAI5413068.1"/>
    <property type="molecule type" value="Genomic_DNA"/>
</dbReference>
<keyword evidence="3" id="KW-1185">Reference proteome</keyword>